<dbReference type="RefSeq" id="WP_022862345.1">
    <property type="nucleotide sequence ID" value="NZ_ATVG01000001.1"/>
</dbReference>
<feature type="transmembrane region" description="Helical" evidence="11">
    <location>
        <begin position="40"/>
        <end position="62"/>
    </location>
</feature>
<comment type="subcellular location">
    <subcellularLocation>
        <location evidence="2">Cell membrane</location>
        <topology evidence="2">Multi-pass membrane protein</topology>
    </subcellularLocation>
</comment>
<dbReference type="InterPro" id="IPR021050">
    <property type="entry name" value="Cyt_c_oxidase_su4_actinobac"/>
</dbReference>
<evidence type="ECO:0000256" key="2">
    <source>
        <dbReference type="ARBA" id="ARBA00004651"/>
    </source>
</evidence>
<protein>
    <recommendedName>
        <fullName evidence="10">Cytochrome c oxidase polypeptide 4</fullName>
        <ecNumber evidence="10">7.1.1.9</ecNumber>
    </recommendedName>
    <alternativeName>
        <fullName evidence="10">Cytochrome aa3 subunit 4</fullName>
    </alternativeName>
    <alternativeName>
        <fullName evidence="10">Cytochrome c oxidase polypeptide IV</fullName>
    </alternativeName>
</protein>
<dbReference type="PIRSF" id="PIRSF017385">
    <property type="entry name" value="CtaF"/>
    <property type="match status" value="1"/>
</dbReference>
<keyword evidence="13" id="KW-1185">Reference proteome</keyword>
<feature type="transmembrane region" description="Helical" evidence="11">
    <location>
        <begin position="111"/>
        <end position="130"/>
    </location>
</feature>
<dbReference type="EMBL" id="CP063189">
    <property type="protein sequence ID" value="WCZ32874.1"/>
    <property type="molecule type" value="Genomic_DNA"/>
</dbReference>
<evidence type="ECO:0000256" key="1">
    <source>
        <dbReference type="ARBA" id="ARBA00002536"/>
    </source>
</evidence>
<sequence length="143" mass="16013">MRATSKVFYSIAVYLIVSLIVYIFGVNFVKDDGYLFGPEWVGIVGMALAALLSIMLGAYLHFTDNRSDIVPEDWEEAEVEDGAGIYGFFAPTSVWPFWMTMSIAVLGLGIIFLYFWMIALGAAMLVYSVARLSLQYAMPKEKH</sequence>
<evidence type="ECO:0000256" key="6">
    <source>
        <dbReference type="ARBA" id="ARBA00022967"/>
    </source>
</evidence>
<keyword evidence="4 10" id="KW-1003">Cell membrane</keyword>
<evidence type="ECO:0000313" key="13">
    <source>
        <dbReference type="Proteomes" id="UP001220064"/>
    </source>
</evidence>
<feature type="transmembrane region" description="Helical" evidence="11">
    <location>
        <begin position="7"/>
        <end position="28"/>
    </location>
</feature>
<feature type="transmembrane region" description="Helical" evidence="11">
    <location>
        <begin position="83"/>
        <end position="105"/>
    </location>
</feature>
<comment type="subunit">
    <text evidence="10">Associates with subunits I, II and III to form cytochrome c oxidase.</text>
</comment>
<comment type="similarity">
    <text evidence="3 10">Belongs to the cytochrome c oxidase bacterial subunit CtaF family.</text>
</comment>
<evidence type="ECO:0000256" key="3">
    <source>
        <dbReference type="ARBA" id="ARBA00006870"/>
    </source>
</evidence>
<keyword evidence="5 11" id="KW-0812">Transmembrane</keyword>
<name>A0ABY7U8F1_9CORY</name>
<gene>
    <name evidence="12" type="primary">ctaF</name>
    <name evidence="12" type="ORF">CMASS_07200</name>
</gene>
<dbReference type="Proteomes" id="UP001220064">
    <property type="component" value="Chromosome"/>
</dbReference>
<comment type="function">
    <text evidence="1 10">Part of cytochrome c oxidase, its function is unknown.</text>
</comment>
<evidence type="ECO:0000256" key="11">
    <source>
        <dbReference type="SAM" id="Phobius"/>
    </source>
</evidence>
<comment type="catalytic activity">
    <reaction evidence="9 10">
        <text>4 Fe(II)-[cytochrome c] + O2 + 8 H(+)(in) = 4 Fe(III)-[cytochrome c] + 2 H2O + 4 H(+)(out)</text>
        <dbReference type="Rhea" id="RHEA:11436"/>
        <dbReference type="Rhea" id="RHEA-COMP:10350"/>
        <dbReference type="Rhea" id="RHEA-COMP:14399"/>
        <dbReference type="ChEBI" id="CHEBI:15377"/>
        <dbReference type="ChEBI" id="CHEBI:15378"/>
        <dbReference type="ChEBI" id="CHEBI:15379"/>
        <dbReference type="ChEBI" id="CHEBI:29033"/>
        <dbReference type="ChEBI" id="CHEBI:29034"/>
        <dbReference type="EC" id="7.1.1.9"/>
    </reaction>
</comment>
<dbReference type="Pfam" id="PF12270">
    <property type="entry name" value="Cyt_c_ox_IV"/>
    <property type="match status" value="1"/>
</dbReference>
<dbReference type="EC" id="7.1.1.9" evidence="10"/>
<proteinExistence type="inferred from homology"/>
<evidence type="ECO:0000313" key="12">
    <source>
        <dbReference type="EMBL" id="WCZ32874.1"/>
    </source>
</evidence>
<evidence type="ECO:0000256" key="7">
    <source>
        <dbReference type="ARBA" id="ARBA00022989"/>
    </source>
</evidence>
<keyword evidence="6 10" id="KW-1278">Translocase</keyword>
<reference evidence="12 13" key="1">
    <citation type="submission" date="2020-10" db="EMBL/GenBank/DDBJ databases">
        <title>Complete genome sequence of Corynebacterium massiliense DSM 45435, type strain of Corynebacterium massiliense.</title>
        <authorList>
            <person name="Busche T."/>
            <person name="Kalinowski J."/>
            <person name="Ruckert C."/>
        </authorList>
    </citation>
    <scope>NUCLEOTIDE SEQUENCE [LARGE SCALE GENOMIC DNA]</scope>
    <source>
        <strain evidence="12 13">DSM 45435</strain>
    </source>
</reference>
<accession>A0ABY7U8F1</accession>
<keyword evidence="7 11" id="KW-1133">Transmembrane helix</keyword>
<evidence type="ECO:0000256" key="8">
    <source>
        <dbReference type="ARBA" id="ARBA00023136"/>
    </source>
</evidence>
<evidence type="ECO:0000256" key="10">
    <source>
        <dbReference type="PIRNR" id="PIRNR017385"/>
    </source>
</evidence>
<evidence type="ECO:0000256" key="5">
    <source>
        <dbReference type="ARBA" id="ARBA00022692"/>
    </source>
</evidence>
<keyword evidence="8 10" id="KW-0472">Membrane</keyword>
<evidence type="ECO:0000256" key="4">
    <source>
        <dbReference type="ARBA" id="ARBA00022475"/>
    </source>
</evidence>
<evidence type="ECO:0000256" key="9">
    <source>
        <dbReference type="ARBA" id="ARBA00047816"/>
    </source>
</evidence>
<organism evidence="12 13">
    <name type="scientific">Corynebacterium massiliense DSM 45435</name>
    <dbReference type="NCBI Taxonomy" id="1121364"/>
    <lineage>
        <taxon>Bacteria</taxon>
        <taxon>Bacillati</taxon>
        <taxon>Actinomycetota</taxon>
        <taxon>Actinomycetes</taxon>
        <taxon>Mycobacteriales</taxon>
        <taxon>Corynebacteriaceae</taxon>
        <taxon>Corynebacterium</taxon>
    </lineage>
</organism>